<accession>A0ABX4XK26</accession>
<organism evidence="1 2">
    <name type="scientific">Listeria newyorkensis</name>
    <dbReference type="NCBI Taxonomy" id="1497681"/>
    <lineage>
        <taxon>Bacteria</taxon>
        <taxon>Bacillati</taxon>
        <taxon>Bacillota</taxon>
        <taxon>Bacilli</taxon>
        <taxon>Bacillales</taxon>
        <taxon>Listeriaceae</taxon>
        <taxon>Listeria</taxon>
    </lineage>
</organism>
<dbReference type="EMBL" id="MPDH01000020">
    <property type="protein sequence ID" value="PNP88953.1"/>
    <property type="molecule type" value="Genomic_DNA"/>
</dbReference>
<keyword evidence="2" id="KW-1185">Reference proteome</keyword>
<reference evidence="1 2" key="1">
    <citation type="submission" date="2016-11" db="EMBL/GenBank/DDBJ databases">
        <title>Whole Genome Sequence of Listeria newyorkensis.</title>
        <authorList>
            <person name="Frink S."/>
            <person name="Morales C."/>
            <person name="Kiang D."/>
        </authorList>
    </citation>
    <scope>NUCLEOTIDE SEQUENCE [LARGE SCALE GENOMIC DNA]</scope>
    <source>
        <strain evidence="1 2">F1604011-044</strain>
    </source>
</reference>
<dbReference type="RefSeq" id="WP_103035010.1">
    <property type="nucleotide sequence ID" value="NZ_MPDH01000020.1"/>
</dbReference>
<evidence type="ECO:0000313" key="1">
    <source>
        <dbReference type="EMBL" id="PNP88953.1"/>
    </source>
</evidence>
<comment type="caution">
    <text evidence="1">The sequence shown here is derived from an EMBL/GenBank/DDBJ whole genome shotgun (WGS) entry which is preliminary data.</text>
</comment>
<sequence length="148" mass="17632">MKTVEFKQKVEELGYKIMTINIDETQFRIYNNDVLIVVVNKNKFMGFDTAFEEFGEVGEHRQLELGSLIFEYAATPLDEREPERKWYLRDPVISDESFNYLKLNRKTGTRTYGEKYDYGDNWQTSYTRAEIDAFEFEHAHLIEDEVTE</sequence>
<name>A0ABX4XK26_9LIST</name>
<proteinExistence type="predicted"/>
<dbReference type="Proteomes" id="UP000236500">
    <property type="component" value="Unassembled WGS sequence"/>
</dbReference>
<evidence type="ECO:0000313" key="2">
    <source>
        <dbReference type="Proteomes" id="UP000236500"/>
    </source>
</evidence>
<gene>
    <name evidence="1" type="ORF">BMT55_13865</name>
</gene>
<protein>
    <recommendedName>
        <fullName evidence="3">Phage protein</fullName>
    </recommendedName>
</protein>
<evidence type="ECO:0008006" key="3">
    <source>
        <dbReference type="Google" id="ProtNLM"/>
    </source>
</evidence>